<organism evidence="1 2">
    <name type="scientific">Mycoplasma haematolamae (strain Purdue)</name>
    <dbReference type="NCBI Taxonomy" id="1212765"/>
    <lineage>
        <taxon>Bacteria</taxon>
        <taxon>Bacillati</taxon>
        <taxon>Mycoplasmatota</taxon>
        <taxon>Mollicutes</taxon>
        <taxon>Mycoplasmataceae</taxon>
        <taxon>Mycoplasma</taxon>
    </lineage>
</organism>
<accession>I7B8V7</accession>
<gene>
    <name evidence="1" type="ordered locus">MHLP_00475</name>
</gene>
<dbReference type="EMBL" id="CP003731">
    <property type="protein sequence ID" value="AFO51675.1"/>
    <property type="molecule type" value="Genomic_DNA"/>
</dbReference>
<dbReference type="HOGENOM" id="CLU_1249472_0_0_14"/>
<protein>
    <submittedName>
        <fullName evidence="1">Uncharacterized protein</fullName>
    </submittedName>
</protein>
<dbReference type="Proteomes" id="UP000006502">
    <property type="component" value="Chromosome"/>
</dbReference>
<reference evidence="2" key="2">
    <citation type="submission" date="2012-07" db="EMBL/GenBank/DDBJ databases">
        <title>Complete genome sequence of 'Candidatus Mycoplasma haemolamae'.</title>
        <authorList>
            <person name="Guimaraes A.M.S."/>
            <person name="Toth B."/>
            <person name="Santos A.P."/>
            <person name="Nascimento N.C."/>
            <person name="Sojka J.E."/>
            <person name="Messick J.B."/>
        </authorList>
    </citation>
    <scope>NUCLEOTIDE SEQUENCE [LARGE SCALE GENOMIC DNA]</scope>
    <source>
        <strain evidence="2">Purdue</strain>
    </source>
</reference>
<dbReference type="STRING" id="1212765.MHLP_00475"/>
<evidence type="ECO:0000313" key="1">
    <source>
        <dbReference type="EMBL" id="AFO51675.1"/>
    </source>
</evidence>
<dbReference type="KEGG" id="mhl:MHLP_00475"/>
<keyword evidence="2" id="KW-1185">Reference proteome</keyword>
<reference evidence="1 2" key="1">
    <citation type="journal article" date="2012" name="J. Bacteriol.">
        <title>Genome Sequence of "Candidatus Mycoplasma haemolamae" Strain Purdue, a Red Blood Cell Pathogen of Alpacas (Vicugna pacos) and Llamas (Lama glama).</title>
        <authorList>
            <person name="Guimaraes A.M."/>
            <person name="Toth B."/>
            <person name="Santos A.P."/>
            <person name="do Nascimento N.C."/>
            <person name="Kritchevsky J.E."/>
            <person name="Messick J.B."/>
        </authorList>
    </citation>
    <scope>NUCLEOTIDE SEQUENCE [LARGE SCALE GENOMIC DNA]</scope>
    <source>
        <strain evidence="1 2">Purdue</strain>
    </source>
</reference>
<proteinExistence type="predicted"/>
<name>I7B8V7_MYCHA</name>
<dbReference type="AlphaFoldDB" id="I7B8V7"/>
<sequence length="222" mass="24294">MGDMNIWAKSAAGCAAFLCASGTAAKVTYDFTAPENTGSLVKLRLNSANGPEVEVWLPSELNYAIPEDSKLQMTLGESSDSERVGEKCINVIYKGNEKGGLIWLGNLEHKSNLSNMTICKGQATWTVVGKNNDIKKIRCPYGRVLGLGRDDKNGQFLTCTSKPYPYRKEEVELDGVKCTRQGYTNTFSCVSNKNFSLRYAPVNVKSGQHADPAIKVTINKPN</sequence>
<evidence type="ECO:0000313" key="2">
    <source>
        <dbReference type="Proteomes" id="UP000006502"/>
    </source>
</evidence>
<dbReference type="PATRIC" id="fig|1212765.3.peg.118"/>